<feature type="region of interest" description="Disordered" evidence="1">
    <location>
        <begin position="62"/>
        <end position="95"/>
    </location>
</feature>
<dbReference type="Proteomes" id="UP001160390">
    <property type="component" value="Unassembled WGS sequence"/>
</dbReference>
<reference evidence="2" key="1">
    <citation type="submission" date="2023-01" db="EMBL/GenBank/DDBJ databases">
        <authorList>
            <person name="Piombo E."/>
        </authorList>
    </citation>
    <scope>NUCLEOTIDE SEQUENCE</scope>
</reference>
<feature type="region of interest" description="Disordered" evidence="1">
    <location>
        <begin position="122"/>
        <end position="141"/>
    </location>
</feature>
<evidence type="ECO:0000313" key="3">
    <source>
        <dbReference type="Proteomes" id="UP001160390"/>
    </source>
</evidence>
<dbReference type="AlphaFoldDB" id="A0AA35PTY1"/>
<proteinExistence type="predicted"/>
<dbReference type="EMBL" id="CABFNP030000591">
    <property type="protein sequence ID" value="CAI6050261.1"/>
    <property type="molecule type" value="Genomic_DNA"/>
</dbReference>
<keyword evidence="3" id="KW-1185">Reference proteome</keyword>
<sequence>MTHVSLHGAFQSTALLSIPQLGDTLSLGAGVVGTARVAGLGAHVGLGEAGDTSLGVADGNTKSADGAAVDTSSRAGAADAGSNRRRGAARHRESTAAVVVDVTREGGSTDSADVAHVSTAWEDRAREGSKGRTSGVGGRSTYAAAVTSRNKAGSNGKANRAASALVDVVGVAALDRGESCGHGINHAHFELRGSEPNLCGELLGMGGTVCQCLQDELVGHNINIVRSNARPGGGGVESTRLVNIDVVKRQLGLFKLGEAVGQDDRSGTSSSHFSGQGLVSDTDIDGVSIIGNPSTGELSTHGVAKLVNDFGSLDLPGDTSSSLLGIQAQVPLHGS</sequence>
<organism evidence="2 3">
    <name type="scientific">Clonostachys chloroleuca</name>
    <dbReference type="NCBI Taxonomy" id="1926264"/>
    <lineage>
        <taxon>Eukaryota</taxon>
        <taxon>Fungi</taxon>
        <taxon>Dikarya</taxon>
        <taxon>Ascomycota</taxon>
        <taxon>Pezizomycotina</taxon>
        <taxon>Sordariomycetes</taxon>
        <taxon>Hypocreomycetidae</taxon>
        <taxon>Hypocreales</taxon>
        <taxon>Bionectriaceae</taxon>
        <taxon>Clonostachys</taxon>
    </lineage>
</organism>
<name>A0AA35PTY1_9HYPO</name>
<protein>
    <submittedName>
        <fullName evidence="2">Uncharacterized protein</fullName>
    </submittedName>
</protein>
<evidence type="ECO:0000313" key="2">
    <source>
        <dbReference type="EMBL" id="CAI6050261.1"/>
    </source>
</evidence>
<gene>
    <name evidence="2" type="ORF">CCHLO57077_00018024</name>
</gene>
<accession>A0AA35PTY1</accession>
<evidence type="ECO:0000256" key="1">
    <source>
        <dbReference type="SAM" id="MobiDB-lite"/>
    </source>
</evidence>
<comment type="caution">
    <text evidence="2">The sequence shown here is derived from an EMBL/GenBank/DDBJ whole genome shotgun (WGS) entry which is preliminary data.</text>
</comment>